<dbReference type="PANTHER" id="PTHR37234:SF1">
    <property type="entry name" value="OS03G0319200 PROTEIN"/>
    <property type="match status" value="1"/>
</dbReference>
<proteinExistence type="predicted"/>
<reference evidence="4 5" key="1">
    <citation type="journal article" date="2020" name="bioRxiv">
        <title>Sequence and annotation of 42 cannabis genomes reveals extensive copy number variation in cannabinoid synthesis and pathogen resistance genes.</title>
        <authorList>
            <person name="Mckernan K.J."/>
            <person name="Helbert Y."/>
            <person name="Kane L.T."/>
            <person name="Ebling H."/>
            <person name="Zhang L."/>
            <person name="Liu B."/>
            <person name="Eaton Z."/>
            <person name="Mclaughlin S."/>
            <person name="Kingan S."/>
            <person name="Baybayan P."/>
            <person name="Concepcion G."/>
            <person name="Jordan M."/>
            <person name="Riva A."/>
            <person name="Barbazuk W."/>
            <person name="Harkins T."/>
        </authorList>
    </citation>
    <scope>NUCLEOTIDE SEQUENCE [LARGE SCALE GENOMIC DNA]</scope>
    <source>
        <strain evidence="4 5">cv. Jamaican Lion 4</strain>
        <strain evidence="3">Father</strain>
        <strain evidence="2">Mother</strain>
        <tissue evidence="3">Leaf</tissue>
    </source>
</reference>
<evidence type="ECO:0000313" key="3">
    <source>
        <dbReference type="EMBL" id="KAF4403260.1"/>
    </source>
</evidence>
<dbReference type="Proteomes" id="UP000583929">
    <property type="component" value="Unassembled WGS sequence"/>
</dbReference>
<dbReference type="EMBL" id="JAATIP010000022">
    <property type="protein sequence ID" value="KAF4391675.1"/>
    <property type="molecule type" value="Genomic_DNA"/>
</dbReference>
<evidence type="ECO:0000256" key="1">
    <source>
        <dbReference type="SAM" id="MobiDB-lite"/>
    </source>
</evidence>
<feature type="region of interest" description="Disordered" evidence="1">
    <location>
        <begin position="60"/>
        <end position="121"/>
    </location>
</feature>
<dbReference type="PANTHER" id="PTHR37234">
    <property type="entry name" value="OS03G0319200 PROTEIN"/>
    <property type="match status" value="1"/>
</dbReference>
<name>A0A7J6I9B3_CANSA</name>
<feature type="compositionally biased region" description="Polar residues" evidence="1">
    <location>
        <begin position="1"/>
        <end position="11"/>
    </location>
</feature>
<protein>
    <recommendedName>
        <fullName evidence="6">DUF3741 domain-containing protein</fullName>
    </recommendedName>
</protein>
<evidence type="ECO:0008006" key="6">
    <source>
        <dbReference type="Google" id="ProtNLM"/>
    </source>
</evidence>
<comment type="caution">
    <text evidence="3">The sequence shown here is derived from an EMBL/GenBank/DDBJ whole genome shotgun (WGS) entry which is preliminary data.</text>
</comment>
<feature type="region of interest" description="Disordered" evidence="1">
    <location>
        <begin position="1"/>
        <end position="22"/>
    </location>
</feature>
<dbReference type="EMBL" id="JAATIQ010000005">
    <property type="protein sequence ID" value="KAF4403260.1"/>
    <property type="molecule type" value="Genomic_DNA"/>
</dbReference>
<feature type="compositionally biased region" description="Basic and acidic residues" evidence="1">
    <location>
        <begin position="12"/>
        <end position="22"/>
    </location>
</feature>
<dbReference type="AlphaFoldDB" id="A0A7J6I9B3"/>
<feature type="compositionally biased region" description="Polar residues" evidence="1">
    <location>
        <begin position="79"/>
        <end position="93"/>
    </location>
</feature>
<evidence type="ECO:0000313" key="4">
    <source>
        <dbReference type="Proteomes" id="UP000525078"/>
    </source>
</evidence>
<evidence type="ECO:0000313" key="5">
    <source>
        <dbReference type="Proteomes" id="UP000583929"/>
    </source>
</evidence>
<organism evidence="3 5">
    <name type="scientific">Cannabis sativa</name>
    <name type="common">Hemp</name>
    <name type="synonym">Marijuana</name>
    <dbReference type="NCBI Taxonomy" id="3483"/>
    <lineage>
        <taxon>Eukaryota</taxon>
        <taxon>Viridiplantae</taxon>
        <taxon>Streptophyta</taxon>
        <taxon>Embryophyta</taxon>
        <taxon>Tracheophyta</taxon>
        <taxon>Spermatophyta</taxon>
        <taxon>Magnoliopsida</taxon>
        <taxon>eudicotyledons</taxon>
        <taxon>Gunneridae</taxon>
        <taxon>Pentapetalae</taxon>
        <taxon>rosids</taxon>
        <taxon>fabids</taxon>
        <taxon>Rosales</taxon>
        <taxon>Cannabaceae</taxon>
        <taxon>Cannabis</taxon>
    </lineage>
</organism>
<evidence type="ECO:0000313" key="2">
    <source>
        <dbReference type="EMBL" id="KAF4391675.1"/>
    </source>
</evidence>
<keyword evidence="5" id="KW-1185">Reference proteome</keyword>
<dbReference type="Proteomes" id="UP000525078">
    <property type="component" value="Unassembled WGS sequence"/>
</dbReference>
<sequence>MKAQDTLPSSSSHRESDSNGTEKLHAKVVGCMSGLFHLVSNYHGRRKLLTFGKRQAKNELVPTTATKSSKSIDKEKKQISSTNPSSTKNVTQRHSCEVPRSPTLPAEIRRDSVNSPHNFKSASPAGLVARLMGLEEPYSSTTKSMILSKANTVQQQLSEYSSAADKRRQLLGALEKCDRDLQALKKIINAVRSAEQLQSPTASAAVLRNSDGVNKGLEVHINNNNNHNADKPSRVSVLDESTRSPLSNLFQSKRQSLSYGRVQHQARPQKRKGEEDFINPSIFDRITCESLHRKTIVSSPDYLHRVEPAAASLPPPSSSSLWTSEAMRENVEEVCKDIAWGERREIGRIGLALQDRICRDLIEEIITDMGSINFYNNLYSPLPFEACKRRLCF</sequence>
<accession>A0A7J6I9B3</accession>
<gene>
    <name evidence="2" type="ORF">F8388_005440</name>
    <name evidence="3" type="ORF">G4B88_028031</name>
</gene>